<dbReference type="FunFam" id="1.10.630.10:FF:000018">
    <property type="entry name" value="Cytochrome P450 monooxygenase"/>
    <property type="match status" value="1"/>
</dbReference>
<keyword evidence="3 7" id="KW-0479">Metal-binding</keyword>
<evidence type="ECO:0000313" key="9">
    <source>
        <dbReference type="Proteomes" id="UP000199691"/>
    </source>
</evidence>
<keyword evidence="2 7" id="KW-0349">Heme</keyword>
<evidence type="ECO:0000256" key="3">
    <source>
        <dbReference type="ARBA" id="ARBA00022723"/>
    </source>
</evidence>
<evidence type="ECO:0000313" key="8">
    <source>
        <dbReference type="EMBL" id="SDO50049.1"/>
    </source>
</evidence>
<dbReference type="STRING" id="641025.SAMN05421507_102727"/>
<dbReference type="PRINTS" id="PR00359">
    <property type="entry name" value="BP450"/>
</dbReference>
<evidence type="ECO:0000256" key="6">
    <source>
        <dbReference type="ARBA" id="ARBA00023033"/>
    </source>
</evidence>
<dbReference type="PROSITE" id="PS00086">
    <property type="entry name" value="CYTOCHROME_P450"/>
    <property type="match status" value="1"/>
</dbReference>
<evidence type="ECO:0000256" key="2">
    <source>
        <dbReference type="ARBA" id="ARBA00022617"/>
    </source>
</evidence>
<name>A0A1H0K2G5_9PSEU</name>
<reference evidence="9" key="1">
    <citation type="submission" date="2016-10" db="EMBL/GenBank/DDBJ databases">
        <authorList>
            <person name="Varghese N."/>
            <person name="Submissions S."/>
        </authorList>
    </citation>
    <scope>NUCLEOTIDE SEQUENCE [LARGE SCALE GENOMIC DNA]</scope>
    <source>
        <strain evidence="9">CGMCC 4.6609</strain>
    </source>
</reference>
<dbReference type="InterPro" id="IPR017972">
    <property type="entry name" value="Cyt_P450_CS"/>
</dbReference>
<dbReference type="SUPFAM" id="SSF48264">
    <property type="entry name" value="Cytochrome P450"/>
    <property type="match status" value="1"/>
</dbReference>
<keyword evidence="4 7" id="KW-0560">Oxidoreductase</keyword>
<dbReference type="RefSeq" id="WP_090096667.1">
    <property type="nucleotide sequence ID" value="NZ_FNIX01000002.1"/>
</dbReference>
<organism evidence="8 9">
    <name type="scientific">Lentzea jiangxiensis</name>
    <dbReference type="NCBI Taxonomy" id="641025"/>
    <lineage>
        <taxon>Bacteria</taxon>
        <taxon>Bacillati</taxon>
        <taxon>Actinomycetota</taxon>
        <taxon>Actinomycetes</taxon>
        <taxon>Pseudonocardiales</taxon>
        <taxon>Pseudonocardiaceae</taxon>
        <taxon>Lentzea</taxon>
    </lineage>
</organism>
<comment type="similarity">
    <text evidence="1 7">Belongs to the cytochrome P450 family.</text>
</comment>
<keyword evidence="9" id="KW-1185">Reference proteome</keyword>
<evidence type="ECO:0000256" key="1">
    <source>
        <dbReference type="ARBA" id="ARBA00010617"/>
    </source>
</evidence>
<dbReference type="PRINTS" id="PR00385">
    <property type="entry name" value="P450"/>
</dbReference>
<dbReference type="GO" id="GO:0020037">
    <property type="term" value="F:heme binding"/>
    <property type="evidence" value="ECO:0007669"/>
    <property type="project" value="InterPro"/>
</dbReference>
<sequence length="398" mass="43992">MTVTGRHQYAFPLSRSCPFAPPPEYREIREEHGVVKVSLPFGGWAWAVSRHEDVRRVLADRRFSSNRLHPDFPVIAPGGLSDEKSMIMMDPPEHGHARRAVLGDFTVRRVDVLRPRIQQIVDEHVAALLAGPKPVDLVRALALPVPSLIICDILGVPHADQEFFQRNSAKFLLRETPPQERVAAFGAISSYLDELIGTKETNPDEQLLSRQIQRRRADGGYRRESLVAEALLLLVAGHETTANMITLGTLALLENPDQLTRIVADPAKTPGAVEELLRYLTIVDIAVTRLCVEDAEIGGVTIRAGEGVLVLGHAANRDPAVFGNPDDLNLERGARHHVAFGYGPHQCLGQNLARAELEIVFDTLFRRIPALQLAKPVTDETLKNDAAVFGLHELVVTW</sequence>
<dbReference type="InterPro" id="IPR002397">
    <property type="entry name" value="Cyt_P450_B"/>
</dbReference>
<dbReference type="OrthoDB" id="3664945at2"/>
<evidence type="ECO:0000256" key="5">
    <source>
        <dbReference type="ARBA" id="ARBA00023004"/>
    </source>
</evidence>
<dbReference type="PANTHER" id="PTHR46696:SF1">
    <property type="entry name" value="CYTOCHROME P450 YJIB-RELATED"/>
    <property type="match status" value="1"/>
</dbReference>
<keyword evidence="6 7" id="KW-0503">Monooxygenase</keyword>
<dbReference type="GO" id="GO:0005506">
    <property type="term" value="F:iron ion binding"/>
    <property type="evidence" value="ECO:0007669"/>
    <property type="project" value="InterPro"/>
</dbReference>
<dbReference type="Proteomes" id="UP000199691">
    <property type="component" value="Unassembled WGS sequence"/>
</dbReference>
<protein>
    <submittedName>
        <fullName evidence="8">Cytochrome P450</fullName>
    </submittedName>
</protein>
<dbReference type="CDD" id="cd11030">
    <property type="entry name" value="CYP105-like"/>
    <property type="match status" value="1"/>
</dbReference>
<dbReference type="Gene3D" id="1.10.630.10">
    <property type="entry name" value="Cytochrome P450"/>
    <property type="match status" value="1"/>
</dbReference>
<dbReference type="EMBL" id="FNIX01000002">
    <property type="protein sequence ID" value="SDO50049.1"/>
    <property type="molecule type" value="Genomic_DNA"/>
</dbReference>
<proteinExistence type="inferred from homology"/>
<dbReference type="GO" id="GO:0016705">
    <property type="term" value="F:oxidoreductase activity, acting on paired donors, with incorporation or reduction of molecular oxygen"/>
    <property type="evidence" value="ECO:0007669"/>
    <property type="project" value="InterPro"/>
</dbReference>
<dbReference type="Pfam" id="PF00067">
    <property type="entry name" value="p450"/>
    <property type="match status" value="2"/>
</dbReference>
<evidence type="ECO:0000256" key="4">
    <source>
        <dbReference type="ARBA" id="ARBA00023002"/>
    </source>
</evidence>
<dbReference type="InterPro" id="IPR001128">
    <property type="entry name" value="Cyt_P450"/>
</dbReference>
<evidence type="ECO:0000256" key="7">
    <source>
        <dbReference type="RuleBase" id="RU000461"/>
    </source>
</evidence>
<dbReference type="PANTHER" id="PTHR46696">
    <property type="entry name" value="P450, PUTATIVE (EUROFUNG)-RELATED"/>
    <property type="match status" value="1"/>
</dbReference>
<accession>A0A1H0K2G5</accession>
<keyword evidence="5 7" id="KW-0408">Iron</keyword>
<gene>
    <name evidence="8" type="ORF">SAMN05421507_102727</name>
</gene>
<dbReference type="GO" id="GO:0004497">
    <property type="term" value="F:monooxygenase activity"/>
    <property type="evidence" value="ECO:0007669"/>
    <property type="project" value="UniProtKB-KW"/>
</dbReference>
<dbReference type="InterPro" id="IPR036396">
    <property type="entry name" value="Cyt_P450_sf"/>
</dbReference>
<dbReference type="AlphaFoldDB" id="A0A1H0K2G5"/>